<name>A0A0C2HMZ2_9BACT</name>
<evidence type="ECO:0000256" key="5">
    <source>
        <dbReference type="ARBA" id="ARBA00022573"/>
    </source>
</evidence>
<dbReference type="GO" id="GO:0015420">
    <property type="term" value="F:ABC-type vitamin B12 transporter activity"/>
    <property type="evidence" value="ECO:0007669"/>
    <property type="project" value="UniProtKB-UniRule"/>
</dbReference>
<dbReference type="PANTHER" id="PTHR34308">
    <property type="entry name" value="COBALAMIN BIOSYNTHESIS PROTEIN CBIB"/>
    <property type="match status" value="1"/>
</dbReference>
<dbReference type="RefSeq" id="WP_040099916.1">
    <property type="nucleotide sequence ID" value="NZ_JWJD01000004.1"/>
</dbReference>
<evidence type="ECO:0000256" key="2">
    <source>
        <dbReference type="ARBA" id="ARBA00004953"/>
    </source>
</evidence>
<evidence type="ECO:0000256" key="3">
    <source>
        <dbReference type="ARBA" id="ARBA00006263"/>
    </source>
</evidence>
<keyword evidence="7 9" id="KW-1133">Transmembrane helix</keyword>
<keyword evidence="8 9" id="KW-0472">Membrane</keyword>
<feature type="transmembrane region" description="Helical" evidence="9">
    <location>
        <begin position="292"/>
        <end position="311"/>
    </location>
</feature>
<sequence length="312" mass="34039">MLGWLILAAFALDLVLAEPRRIPHPVVGIGRLIEKLELVLAMLRNRRLAGVILVILTLLITGAVTWGLLALFHAMHPVLGFLLGVWIAFTTLALRSLHKESREVVSWVKKGNLPEARRSLSLIVGRETRTLDEEGIIKACIETVAENTSDGLVAPLFYLFIGGPILAILYKAINTLDSMVGYLTDRYRELGWAAARIDDLANWIPARLTALLMILASFPLGLNGFNALRITLRDARKHRSPNAGWPEAAAAGALGVQLGGPAVYFGEKVDKITLGDAEKPVTIACYHRMIRLMYLTAVLALGLGLAVLGLIF</sequence>
<proteinExistence type="inferred from homology"/>
<dbReference type="Proteomes" id="UP000035068">
    <property type="component" value="Unassembled WGS sequence"/>
</dbReference>
<feature type="transmembrane region" description="Helical" evidence="9">
    <location>
        <begin position="78"/>
        <end position="97"/>
    </location>
</feature>
<organism evidence="10 11">
    <name type="scientific">Geoalkalibacter ferrihydriticus DSM 17813</name>
    <dbReference type="NCBI Taxonomy" id="1121915"/>
    <lineage>
        <taxon>Bacteria</taxon>
        <taxon>Pseudomonadati</taxon>
        <taxon>Thermodesulfobacteriota</taxon>
        <taxon>Desulfuromonadia</taxon>
        <taxon>Desulfuromonadales</taxon>
        <taxon>Geoalkalibacteraceae</taxon>
        <taxon>Geoalkalibacter</taxon>
    </lineage>
</organism>
<comment type="caution">
    <text evidence="10">The sequence shown here is derived from an EMBL/GenBank/DDBJ whole genome shotgun (WGS) entry which is preliminary data.</text>
</comment>
<keyword evidence="4 9" id="KW-1003">Cell membrane</keyword>
<comment type="subcellular location">
    <subcellularLocation>
        <location evidence="1 9">Cell membrane</location>
        <topology evidence="1 9">Multi-pass membrane protein</topology>
    </subcellularLocation>
</comment>
<dbReference type="EMBL" id="JWJD01000004">
    <property type="protein sequence ID" value="KIH76340.1"/>
    <property type="molecule type" value="Genomic_DNA"/>
</dbReference>
<keyword evidence="6 9" id="KW-0812">Transmembrane</keyword>
<feature type="transmembrane region" description="Helical" evidence="9">
    <location>
        <begin position="50"/>
        <end position="72"/>
    </location>
</feature>
<keyword evidence="11" id="KW-1185">Reference proteome</keyword>
<gene>
    <name evidence="9" type="primary">cobD</name>
    <name evidence="10" type="ORF">GFER_12140</name>
</gene>
<accession>A0A0C2HMZ2</accession>
<evidence type="ECO:0000313" key="10">
    <source>
        <dbReference type="EMBL" id="KIH76340.1"/>
    </source>
</evidence>
<comment type="function">
    <text evidence="9">Converts cobyric acid to cobinamide by the addition of aminopropanol on the F carboxylic group.</text>
</comment>
<dbReference type="GO" id="GO:0005886">
    <property type="term" value="C:plasma membrane"/>
    <property type="evidence" value="ECO:0007669"/>
    <property type="project" value="UniProtKB-SubCell"/>
</dbReference>
<evidence type="ECO:0000256" key="8">
    <source>
        <dbReference type="ARBA" id="ARBA00023136"/>
    </source>
</evidence>
<protein>
    <recommendedName>
        <fullName evidence="9">Cobalamin biosynthesis protein CobD</fullName>
    </recommendedName>
</protein>
<evidence type="ECO:0000256" key="7">
    <source>
        <dbReference type="ARBA" id="ARBA00022989"/>
    </source>
</evidence>
<evidence type="ECO:0000256" key="4">
    <source>
        <dbReference type="ARBA" id="ARBA00022475"/>
    </source>
</evidence>
<feature type="transmembrane region" description="Helical" evidence="9">
    <location>
        <begin position="208"/>
        <end position="228"/>
    </location>
</feature>
<dbReference type="PANTHER" id="PTHR34308:SF1">
    <property type="entry name" value="COBALAMIN BIOSYNTHESIS PROTEIN CBIB"/>
    <property type="match status" value="1"/>
</dbReference>
<reference evidence="10 11" key="1">
    <citation type="submission" date="2014-12" db="EMBL/GenBank/DDBJ databases">
        <title>Genomes of Geoalkalibacter ferrihydriticus and Geoalkalibacter subterraneus, two haloalkaliphilic metal-reducing members of the Geobacteraceae.</title>
        <authorList>
            <person name="Badalamenti J.P."/>
            <person name="Torres C.I."/>
            <person name="Krajmalnik-Brown R."/>
            <person name="Bond D.R."/>
        </authorList>
    </citation>
    <scope>NUCLEOTIDE SEQUENCE [LARGE SCALE GENOMIC DNA]</scope>
    <source>
        <strain evidence="10 11">DSM 17813</strain>
    </source>
</reference>
<evidence type="ECO:0000313" key="11">
    <source>
        <dbReference type="Proteomes" id="UP000035068"/>
    </source>
</evidence>
<evidence type="ECO:0000256" key="9">
    <source>
        <dbReference type="HAMAP-Rule" id="MF_00024"/>
    </source>
</evidence>
<dbReference type="Pfam" id="PF03186">
    <property type="entry name" value="CobD_Cbib"/>
    <property type="match status" value="1"/>
</dbReference>
<dbReference type="UniPathway" id="UPA00148"/>
<evidence type="ECO:0000256" key="6">
    <source>
        <dbReference type="ARBA" id="ARBA00022692"/>
    </source>
</evidence>
<evidence type="ECO:0000256" key="1">
    <source>
        <dbReference type="ARBA" id="ARBA00004651"/>
    </source>
</evidence>
<dbReference type="InterPro" id="IPR004485">
    <property type="entry name" value="Cobalamin_biosynth_CobD/CbiB"/>
</dbReference>
<keyword evidence="5 9" id="KW-0169">Cobalamin biosynthesis</keyword>
<feature type="transmembrane region" description="Helical" evidence="9">
    <location>
        <begin position="156"/>
        <end position="173"/>
    </location>
</feature>
<dbReference type="GO" id="GO:0048472">
    <property type="term" value="F:threonine-phosphate decarboxylase activity"/>
    <property type="evidence" value="ECO:0007669"/>
    <property type="project" value="InterPro"/>
</dbReference>
<dbReference type="NCBIfam" id="TIGR00380">
    <property type="entry name" value="cobal_cbiB"/>
    <property type="match status" value="1"/>
</dbReference>
<dbReference type="AlphaFoldDB" id="A0A0C2HMZ2"/>
<dbReference type="HAMAP" id="MF_00024">
    <property type="entry name" value="CobD_CbiB"/>
    <property type="match status" value="1"/>
</dbReference>
<dbReference type="GO" id="GO:0009236">
    <property type="term" value="P:cobalamin biosynthetic process"/>
    <property type="evidence" value="ECO:0007669"/>
    <property type="project" value="UniProtKB-UniRule"/>
</dbReference>
<comment type="pathway">
    <text evidence="2 9">Cofactor biosynthesis; adenosylcobalamin biosynthesis.</text>
</comment>
<comment type="similarity">
    <text evidence="3 9">Belongs to the CobD/CbiB family.</text>
</comment>